<evidence type="ECO:0000256" key="1">
    <source>
        <dbReference type="ARBA" id="ARBA00022723"/>
    </source>
</evidence>
<dbReference type="AlphaFoldDB" id="A0A5B7GLG4"/>
<keyword evidence="1" id="KW-0479">Metal-binding</keyword>
<dbReference type="Proteomes" id="UP000324222">
    <property type="component" value="Unassembled WGS sequence"/>
</dbReference>
<sequence>MNLFVCCSDGPANTNTLASAVTTTDTTTSHNEVSEVPFEMGHGVVVVEHRPALPCVSCGAAGQLVCAGCGAWYCRRLCQAAHWPLHSTNCSMVPGSVSPSLREYWGTSG</sequence>
<dbReference type="GO" id="GO:0008270">
    <property type="term" value="F:zinc ion binding"/>
    <property type="evidence" value="ECO:0007669"/>
    <property type="project" value="UniProtKB-KW"/>
</dbReference>
<organism evidence="5 6">
    <name type="scientific">Portunus trituberculatus</name>
    <name type="common">Swimming crab</name>
    <name type="synonym">Neptunus trituberculatus</name>
    <dbReference type="NCBI Taxonomy" id="210409"/>
    <lineage>
        <taxon>Eukaryota</taxon>
        <taxon>Metazoa</taxon>
        <taxon>Ecdysozoa</taxon>
        <taxon>Arthropoda</taxon>
        <taxon>Crustacea</taxon>
        <taxon>Multicrustacea</taxon>
        <taxon>Malacostraca</taxon>
        <taxon>Eumalacostraca</taxon>
        <taxon>Eucarida</taxon>
        <taxon>Decapoda</taxon>
        <taxon>Pleocyemata</taxon>
        <taxon>Brachyura</taxon>
        <taxon>Eubrachyura</taxon>
        <taxon>Portunoidea</taxon>
        <taxon>Portunidae</taxon>
        <taxon>Portuninae</taxon>
        <taxon>Portunus</taxon>
    </lineage>
</organism>
<dbReference type="Gene3D" id="6.10.140.2220">
    <property type="match status" value="1"/>
</dbReference>
<evidence type="ECO:0000313" key="6">
    <source>
        <dbReference type="Proteomes" id="UP000324222"/>
    </source>
</evidence>
<keyword evidence="3" id="KW-0862">Zinc</keyword>
<protein>
    <submittedName>
        <fullName evidence="5">Zinc finger MYND domain-containing protein 10</fullName>
    </submittedName>
</protein>
<evidence type="ECO:0000259" key="4">
    <source>
        <dbReference type="Pfam" id="PF01753"/>
    </source>
</evidence>
<keyword evidence="2" id="KW-0863">Zinc-finger</keyword>
<evidence type="ECO:0000256" key="3">
    <source>
        <dbReference type="ARBA" id="ARBA00022833"/>
    </source>
</evidence>
<keyword evidence="6" id="KW-1185">Reference proteome</keyword>
<dbReference type="EMBL" id="VSRR010016909">
    <property type="protein sequence ID" value="MPC59832.1"/>
    <property type="molecule type" value="Genomic_DNA"/>
</dbReference>
<reference evidence="5 6" key="1">
    <citation type="submission" date="2019-05" db="EMBL/GenBank/DDBJ databases">
        <title>Another draft genome of Portunus trituberculatus and its Hox gene families provides insights of decapod evolution.</title>
        <authorList>
            <person name="Jeong J.-H."/>
            <person name="Song I."/>
            <person name="Kim S."/>
            <person name="Choi T."/>
            <person name="Kim D."/>
            <person name="Ryu S."/>
            <person name="Kim W."/>
        </authorList>
    </citation>
    <scope>NUCLEOTIDE SEQUENCE [LARGE SCALE GENOMIC DNA]</scope>
    <source>
        <tissue evidence="5">Muscle</tissue>
    </source>
</reference>
<dbReference type="SUPFAM" id="SSF144232">
    <property type="entry name" value="HIT/MYND zinc finger-like"/>
    <property type="match status" value="1"/>
</dbReference>
<comment type="caution">
    <text evidence="5">The sequence shown here is derived from an EMBL/GenBank/DDBJ whole genome shotgun (WGS) entry which is preliminary data.</text>
</comment>
<name>A0A5B7GLG4_PORTR</name>
<evidence type="ECO:0000256" key="2">
    <source>
        <dbReference type="ARBA" id="ARBA00022771"/>
    </source>
</evidence>
<dbReference type="Pfam" id="PF01753">
    <property type="entry name" value="zf-MYND"/>
    <property type="match status" value="1"/>
</dbReference>
<evidence type="ECO:0000313" key="5">
    <source>
        <dbReference type="EMBL" id="MPC59832.1"/>
    </source>
</evidence>
<proteinExistence type="predicted"/>
<gene>
    <name evidence="5" type="primary">zmynd10_1</name>
    <name evidence="5" type="ORF">E2C01_053860</name>
</gene>
<accession>A0A5B7GLG4</accession>
<dbReference type="OrthoDB" id="6379959at2759"/>
<feature type="domain" description="MYND-type" evidence="4">
    <location>
        <begin position="55"/>
        <end position="90"/>
    </location>
</feature>
<dbReference type="InterPro" id="IPR002893">
    <property type="entry name" value="Znf_MYND"/>
</dbReference>